<accession>A0A0C7IGC6</accession>
<feature type="transmembrane region" description="Helical" evidence="2">
    <location>
        <begin position="12"/>
        <end position="29"/>
    </location>
</feature>
<dbReference type="EMBL" id="CEKZ01000023">
    <property type="protein sequence ID" value="CEQ05054.1"/>
    <property type="molecule type" value="Genomic_DNA"/>
</dbReference>
<dbReference type="AlphaFoldDB" id="A0A0C7IGC6"/>
<feature type="transmembrane region" description="Helical" evidence="2">
    <location>
        <begin position="41"/>
        <end position="59"/>
    </location>
</feature>
<protein>
    <submittedName>
        <fullName evidence="3">Uncharacterized protein</fullName>
    </submittedName>
</protein>
<keyword evidence="2" id="KW-0812">Transmembrane</keyword>
<name>A0A0C7IGC6_PARSO</name>
<sequence>MKTLDKGVVNVRWILVILILYVLPIGILFKNKDSFKRASIYGSMYTVVVTVIVISNIYISTLNKMEVFLNSKYTFDEKYEAKSNESHTEEINRENENKKSKDKVDKSVKEQKDIKENEKIKENEVISIELTDKEIVKNFKEEIYDIERQALVPMRECMPDLKNLKINLQTIKDAKKDVSYAKSMCEKVVKTYESMDVPKLKNEENTSILKDAKKCVQKAYILRGKAMDCAQELLNSKNLKYVSEIKEYLRLSDLEIEKFLNNMKKL</sequence>
<evidence type="ECO:0000256" key="2">
    <source>
        <dbReference type="SAM" id="Phobius"/>
    </source>
</evidence>
<gene>
    <name evidence="3" type="ORF">R28058_27711</name>
</gene>
<evidence type="ECO:0000313" key="3">
    <source>
        <dbReference type="EMBL" id="CEQ05054.1"/>
    </source>
</evidence>
<dbReference type="Proteomes" id="UP000049127">
    <property type="component" value="Unassembled WGS sequence"/>
</dbReference>
<proteinExistence type="predicted"/>
<reference evidence="3 4" key="1">
    <citation type="submission" date="2015-01" db="EMBL/GenBank/DDBJ databases">
        <authorList>
            <person name="Aslett A.Martin."/>
            <person name="De Silva Nishadi"/>
        </authorList>
    </citation>
    <scope>NUCLEOTIDE SEQUENCE [LARGE SCALE GENOMIC DNA]</scope>
    <source>
        <strain evidence="3 4">R28058</strain>
    </source>
</reference>
<feature type="region of interest" description="Disordered" evidence="1">
    <location>
        <begin position="84"/>
        <end position="112"/>
    </location>
</feature>
<keyword evidence="2" id="KW-0472">Membrane</keyword>
<organism evidence="3 4">
    <name type="scientific">Paraclostridium sordellii</name>
    <name type="common">Clostridium sordellii</name>
    <dbReference type="NCBI Taxonomy" id="1505"/>
    <lineage>
        <taxon>Bacteria</taxon>
        <taxon>Bacillati</taxon>
        <taxon>Bacillota</taxon>
        <taxon>Clostridia</taxon>
        <taxon>Peptostreptococcales</taxon>
        <taxon>Peptostreptococcaceae</taxon>
        <taxon>Paraclostridium</taxon>
    </lineage>
</organism>
<evidence type="ECO:0000256" key="1">
    <source>
        <dbReference type="SAM" id="MobiDB-lite"/>
    </source>
</evidence>
<keyword evidence="2" id="KW-1133">Transmembrane helix</keyword>
<evidence type="ECO:0000313" key="4">
    <source>
        <dbReference type="Proteomes" id="UP000049127"/>
    </source>
</evidence>